<evidence type="ECO:0000256" key="4">
    <source>
        <dbReference type="ARBA" id="ARBA00019403"/>
    </source>
</evidence>
<dbReference type="InterPro" id="IPR053423">
    <property type="entry name" value="Type-4_UDG"/>
</dbReference>
<keyword evidence="9" id="KW-0408">Iron</keyword>
<comment type="catalytic activity">
    <reaction evidence="1">
        <text>Hydrolyzes single-stranded DNA or mismatched double-stranded DNA and polynucleotides, releasing free uracil.</text>
        <dbReference type="EC" id="3.2.2.27"/>
    </reaction>
</comment>
<dbReference type="EMBL" id="CP049074">
    <property type="protein sequence ID" value="QKQ99670.1"/>
    <property type="molecule type" value="Genomic_DNA"/>
</dbReference>
<keyword evidence="7" id="KW-0227">DNA damage</keyword>
<dbReference type="SMART" id="SM00986">
    <property type="entry name" value="UDG"/>
    <property type="match status" value="1"/>
</dbReference>
<dbReference type="GO" id="GO:0051539">
    <property type="term" value="F:4 iron, 4 sulfur cluster binding"/>
    <property type="evidence" value="ECO:0007669"/>
    <property type="project" value="UniProtKB-KW"/>
</dbReference>
<accession>A0A6N0NX38</accession>
<dbReference type="EC" id="3.2.2.27" evidence="3"/>
<reference evidence="13 14" key="1">
    <citation type="submission" date="2020-02" db="EMBL/GenBank/DDBJ databases">
        <title>Comparative genome analysis reveals the metabolism and evolution of the thermophilic archaeal genus Metallosphaera.</title>
        <authorList>
            <person name="Jiang C."/>
        </authorList>
    </citation>
    <scope>NUCLEOTIDE SEQUENCE [LARGE SCALE GENOMIC DNA]</scope>
    <source>
        <strain evidence="13 14">Ric-A</strain>
    </source>
</reference>
<dbReference type="AlphaFoldDB" id="A0A6N0NX38"/>
<dbReference type="CDD" id="cd10030">
    <property type="entry name" value="UDG-F4_TTUDGA_SPO1dp_like"/>
    <property type="match status" value="1"/>
</dbReference>
<evidence type="ECO:0000256" key="2">
    <source>
        <dbReference type="ARBA" id="ARBA00006521"/>
    </source>
</evidence>
<dbReference type="NCBIfam" id="NF040953">
    <property type="entry name" value="Arch_udg"/>
    <property type="match status" value="1"/>
</dbReference>
<dbReference type="SMART" id="SM00987">
    <property type="entry name" value="UreE_C"/>
    <property type="match status" value="1"/>
</dbReference>
<comment type="similarity">
    <text evidence="2">Belongs to the uracil-DNA glycosylase (UDG) superfamily. Type 4 (UDGa) family.</text>
</comment>
<dbReference type="PANTHER" id="PTHR33693">
    <property type="entry name" value="TYPE-5 URACIL-DNA GLYCOSYLASE"/>
    <property type="match status" value="1"/>
</dbReference>
<evidence type="ECO:0000256" key="11">
    <source>
        <dbReference type="ARBA" id="ARBA00023204"/>
    </source>
</evidence>
<dbReference type="Gene3D" id="3.40.470.10">
    <property type="entry name" value="Uracil-DNA glycosylase-like domain"/>
    <property type="match status" value="1"/>
</dbReference>
<name>A0A6N0NX38_9CREN</name>
<dbReference type="InterPro" id="IPR005122">
    <property type="entry name" value="Uracil-DNA_glycosylase-like"/>
</dbReference>
<dbReference type="KEGG" id="mten:GWK48_04030"/>
<gene>
    <name evidence="13" type="ORF">GWK48_04030</name>
</gene>
<dbReference type="PANTHER" id="PTHR33693:SF1">
    <property type="entry name" value="TYPE-4 URACIL-DNA GLYCOSYLASE"/>
    <property type="match status" value="1"/>
</dbReference>
<evidence type="ECO:0000259" key="12">
    <source>
        <dbReference type="SMART" id="SM00986"/>
    </source>
</evidence>
<dbReference type="OrthoDB" id="8612at2157"/>
<proteinExistence type="inferred from homology"/>
<evidence type="ECO:0000256" key="10">
    <source>
        <dbReference type="ARBA" id="ARBA00023014"/>
    </source>
</evidence>
<sequence length="210" mass="23147">MEQLQDIRNSVISCERCKLANTRRRAVPGEGIVSELMLVGEAPGSREDALGRPFVGSAGKFLNQLLTKAGLSRESVYITNLVKCRPPNNRDPEKEEIDACSPYLIAEINVIKPRIIVTLGSHSTAFFQKIAGLSQEPISRARGKTFEIAFEHGKVIIFPSYHPAAALYNPNLSKVMEEDFIRLSQLVNRSSSKTITIESFLDQNGSGNKG</sequence>
<evidence type="ECO:0000256" key="3">
    <source>
        <dbReference type="ARBA" id="ARBA00012030"/>
    </source>
</evidence>
<dbReference type="GO" id="GO:0046872">
    <property type="term" value="F:metal ion binding"/>
    <property type="evidence" value="ECO:0007669"/>
    <property type="project" value="UniProtKB-KW"/>
</dbReference>
<keyword evidence="10" id="KW-0411">Iron-sulfur</keyword>
<protein>
    <recommendedName>
        <fullName evidence="4">Type-4 uracil-DNA glycosylase</fullName>
        <ecNumber evidence="3">3.2.2.27</ecNumber>
    </recommendedName>
</protein>
<keyword evidence="5" id="KW-0004">4Fe-4S</keyword>
<dbReference type="InterPro" id="IPR036895">
    <property type="entry name" value="Uracil-DNA_glycosylase-like_sf"/>
</dbReference>
<dbReference type="GO" id="GO:0004844">
    <property type="term" value="F:uracil DNA N-glycosylase activity"/>
    <property type="evidence" value="ECO:0007669"/>
    <property type="project" value="UniProtKB-EC"/>
</dbReference>
<keyword evidence="8" id="KW-0378">Hydrolase</keyword>
<keyword evidence="14" id="KW-1185">Reference proteome</keyword>
<organism evidence="13 14">
    <name type="scientific">Metallosphaera tengchongensis</name>
    <dbReference type="NCBI Taxonomy" id="1532350"/>
    <lineage>
        <taxon>Archaea</taxon>
        <taxon>Thermoproteota</taxon>
        <taxon>Thermoprotei</taxon>
        <taxon>Sulfolobales</taxon>
        <taxon>Sulfolobaceae</taxon>
        <taxon>Metallosphaera</taxon>
    </lineage>
</organism>
<dbReference type="Pfam" id="PF03167">
    <property type="entry name" value="UDG"/>
    <property type="match status" value="1"/>
</dbReference>
<dbReference type="SUPFAM" id="SSF52141">
    <property type="entry name" value="Uracil-DNA glycosylase-like"/>
    <property type="match status" value="1"/>
</dbReference>
<evidence type="ECO:0000256" key="8">
    <source>
        <dbReference type="ARBA" id="ARBA00022801"/>
    </source>
</evidence>
<dbReference type="GeneID" id="55641089"/>
<evidence type="ECO:0000256" key="6">
    <source>
        <dbReference type="ARBA" id="ARBA00022723"/>
    </source>
</evidence>
<dbReference type="Proteomes" id="UP000509301">
    <property type="component" value="Chromosome"/>
</dbReference>
<dbReference type="InterPro" id="IPR005273">
    <property type="entry name" value="Ura-DNA_glyco_family4"/>
</dbReference>
<evidence type="ECO:0000313" key="13">
    <source>
        <dbReference type="EMBL" id="QKQ99670.1"/>
    </source>
</evidence>
<keyword evidence="11" id="KW-0234">DNA repair</keyword>
<evidence type="ECO:0000256" key="9">
    <source>
        <dbReference type="ARBA" id="ARBA00023004"/>
    </source>
</evidence>
<dbReference type="GO" id="GO:0006281">
    <property type="term" value="P:DNA repair"/>
    <property type="evidence" value="ECO:0007669"/>
    <property type="project" value="UniProtKB-KW"/>
</dbReference>
<feature type="domain" description="Uracil-DNA glycosylase-like" evidence="12">
    <location>
        <begin position="28"/>
        <end position="181"/>
    </location>
</feature>
<keyword evidence="6" id="KW-0479">Metal-binding</keyword>
<dbReference type="InterPro" id="IPR051536">
    <property type="entry name" value="UDG_Type-4/5"/>
</dbReference>
<evidence type="ECO:0000256" key="1">
    <source>
        <dbReference type="ARBA" id="ARBA00001400"/>
    </source>
</evidence>
<dbReference type="RefSeq" id="WP_174629858.1">
    <property type="nucleotide sequence ID" value="NZ_CP049074.1"/>
</dbReference>
<dbReference type="NCBIfam" id="TIGR00758">
    <property type="entry name" value="UDG_fam4"/>
    <property type="match status" value="1"/>
</dbReference>
<evidence type="ECO:0000313" key="14">
    <source>
        <dbReference type="Proteomes" id="UP000509301"/>
    </source>
</evidence>
<evidence type="ECO:0000256" key="7">
    <source>
        <dbReference type="ARBA" id="ARBA00022763"/>
    </source>
</evidence>
<evidence type="ECO:0000256" key="5">
    <source>
        <dbReference type="ARBA" id="ARBA00022485"/>
    </source>
</evidence>